<dbReference type="AlphaFoldDB" id="A0A8T1X5J5"/>
<name>A0A8T1X5J5_9STRA</name>
<sequence>MDKRSLRRTGENRELSKAETANDEERAISWSTLGALVKRKEVTDGDLVRMLIQGEDLAKILKKMGVKYKTVNGIKVYPKYDPEYQRFLQYFRFIDSVPGLKRN</sequence>
<gene>
    <name evidence="2" type="ORF">PHYBOEH_009609</name>
</gene>
<proteinExistence type="predicted"/>
<feature type="region of interest" description="Disordered" evidence="1">
    <location>
        <begin position="1"/>
        <end position="21"/>
    </location>
</feature>
<accession>A0A8T1X5J5</accession>
<organism evidence="2 3">
    <name type="scientific">Phytophthora boehmeriae</name>
    <dbReference type="NCBI Taxonomy" id="109152"/>
    <lineage>
        <taxon>Eukaryota</taxon>
        <taxon>Sar</taxon>
        <taxon>Stramenopiles</taxon>
        <taxon>Oomycota</taxon>
        <taxon>Peronosporomycetes</taxon>
        <taxon>Peronosporales</taxon>
        <taxon>Peronosporaceae</taxon>
        <taxon>Phytophthora</taxon>
    </lineage>
</organism>
<protein>
    <submittedName>
        <fullName evidence="2">Uncharacterized protein</fullName>
    </submittedName>
</protein>
<evidence type="ECO:0000313" key="3">
    <source>
        <dbReference type="Proteomes" id="UP000693981"/>
    </source>
</evidence>
<evidence type="ECO:0000313" key="2">
    <source>
        <dbReference type="EMBL" id="KAG7399149.1"/>
    </source>
</evidence>
<feature type="compositionally biased region" description="Basic and acidic residues" evidence="1">
    <location>
        <begin position="1"/>
        <end position="17"/>
    </location>
</feature>
<reference evidence="2" key="1">
    <citation type="submission" date="2021-02" db="EMBL/GenBank/DDBJ databases">
        <authorList>
            <person name="Palmer J.M."/>
        </authorList>
    </citation>
    <scope>NUCLEOTIDE SEQUENCE</scope>
    <source>
        <strain evidence="2">SCRP23</strain>
    </source>
</reference>
<dbReference type="Proteomes" id="UP000693981">
    <property type="component" value="Unassembled WGS sequence"/>
</dbReference>
<comment type="caution">
    <text evidence="2">The sequence shown here is derived from an EMBL/GenBank/DDBJ whole genome shotgun (WGS) entry which is preliminary data.</text>
</comment>
<keyword evidence="3" id="KW-1185">Reference proteome</keyword>
<dbReference type="EMBL" id="JAGDFL010000061">
    <property type="protein sequence ID" value="KAG7399149.1"/>
    <property type="molecule type" value="Genomic_DNA"/>
</dbReference>
<evidence type="ECO:0000256" key="1">
    <source>
        <dbReference type="SAM" id="MobiDB-lite"/>
    </source>
</evidence>